<dbReference type="HOGENOM" id="CLU_2383129_0_0_7"/>
<evidence type="ECO:0000313" key="1">
    <source>
        <dbReference type="EMBL" id="ADO70401.1"/>
    </source>
</evidence>
<evidence type="ECO:0000313" key="2">
    <source>
        <dbReference type="Proteomes" id="UP000001351"/>
    </source>
</evidence>
<dbReference type="STRING" id="378806.STAUR_2597"/>
<gene>
    <name evidence="1" type="ordered locus">STAUR_2597</name>
</gene>
<dbReference type="KEGG" id="sur:STAUR_2597"/>
<proteinExistence type="predicted"/>
<protein>
    <submittedName>
        <fullName evidence="1">Conserved uncharacterized protein</fullName>
    </submittedName>
</protein>
<accession>E3FJA6</accession>
<name>E3FJA6_STIAD</name>
<dbReference type="Proteomes" id="UP000001351">
    <property type="component" value="Chromosome"/>
</dbReference>
<reference evidence="1 2" key="1">
    <citation type="journal article" date="2011" name="Mol. Biol. Evol.">
        <title>Comparative genomic analysis of fruiting body formation in Myxococcales.</title>
        <authorList>
            <person name="Huntley S."/>
            <person name="Hamann N."/>
            <person name="Wegener-Feldbrugge S."/>
            <person name="Treuner-Lange A."/>
            <person name="Kube M."/>
            <person name="Reinhardt R."/>
            <person name="Klages S."/>
            <person name="Muller R."/>
            <person name="Ronning C.M."/>
            <person name="Nierman W.C."/>
            <person name="Sogaard-Andersen L."/>
        </authorList>
    </citation>
    <scope>NUCLEOTIDE SEQUENCE [LARGE SCALE GENOMIC DNA]</scope>
    <source>
        <strain evidence="1 2">DW4/3-1</strain>
    </source>
</reference>
<dbReference type="EMBL" id="CP002271">
    <property type="protein sequence ID" value="ADO70401.1"/>
    <property type="molecule type" value="Genomic_DNA"/>
</dbReference>
<organism evidence="1 2">
    <name type="scientific">Stigmatella aurantiaca (strain DW4/3-1)</name>
    <dbReference type="NCBI Taxonomy" id="378806"/>
    <lineage>
        <taxon>Bacteria</taxon>
        <taxon>Pseudomonadati</taxon>
        <taxon>Myxococcota</taxon>
        <taxon>Myxococcia</taxon>
        <taxon>Myxococcales</taxon>
        <taxon>Cystobacterineae</taxon>
        <taxon>Archangiaceae</taxon>
        <taxon>Stigmatella</taxon>
    </lineage>
</organism>
<keyword evidence="2" id="KW-1185">Reference proteome</keyword>
<dbReference type="AlphaFoldDB" id="E3FJA6"/>
<sequence>MYVFTRCPLRARETRMVIGIDTTYIGNEIPGLKGKKVRIFAVLHGGLRADADPDADNYYADTEEKLARLGGVTAEDRIDAASIRLGGTTSFVHVDPRAIDLECFAHLQKPRGE</sequence>
<dbReference type="eggNOG" id="ENOG503295H">
    <property type="taxonomic scope" value="Bacteria"/>
</dbReference>